<dbReference type="GO" id="GO:0035556">
    <property type="term" value="P:intracellular signal transduction"/>
    <property type="evidence" value="ECO:0007669"/>
    <property type="project" value="TreeGrafter"/>
</dbReference>
<dbReference type="Gene3D" id="1.10.510.10">
    <property type="entry name" value="Transferase(Phosphotransferase) domain 1"/>
    <property type="match status" value="1"/>
</dbReference>
<dbReference type="InterPro" id="IPR008271">
    <property type="entry name" value="Ser/Thr_kinase_AS"/>
</dbReference>
<keyword evidence="3" id="KW-0597">Phosphoprotein</keyword>
<evidence type="ECO:0000256" key="6">
    <source>
        <dbReference type="ARBA" id="ARBA00022782"/>
    </source>
</evidence>
<keyword evidence="4" id="KW-0479">Metal-binding</keyword>
<dbReference type="PROSITE" id="PS00107">
    <property type="entry name" value="PROTEIN_KINASE_ATP"/>
    <property type="match status" value="1"/>
</dbReference>
<feature type="binding site" evidence="11">
    <location>
        <position position="71"/>
    </location>
    <ligand>
        <name>ATP</name>
        <dbReference type="ChEBI" id="CHEBI:30616"/>
    </ligand>
</feature>
<keyword evidence="12" id="KW-0723">Serine/threonine-protein kinase</keyword>
<evidence type="ECO:0000313" key="16">
    <source>
        <dbReference type="Proteomes" id="UP001177023"/>
    </source>
</evidence>
<dbReference type="PANTHER" id="PTHR24346">
    <property type="entry name" value="MAP/MICROTUBULE AFFINITY-REGULATING KINASE"/>
    <property type="match status" value="1"/>
</dbReference>
<evidence type="ECO:0000256" key="12">
    <source>
        <dbReference type="RuleBase" id="RU000304"/>
    </source>
</evidence>
<protein>
    <recommendedName>
        <fullName evidence="14">Protein kinase domain-containing protein</fullName>
    </recommendedName>
</protein>
<evidence type="ECO:0000256" key="7">
    <source>
        <dbReference type="ARBA" id="ARBA00022840"/>
    </source>
</evidence>
<feature type="domain" description="Protein kinase" evidence="14">
    <location>
        <begin position="43"/>
        <end position="304"/>
    </location>
</feature>
<evidence type="ECO:0000256" key="4">
    <source>
        <dbReference type="ARBA" id="ARBA00022723"/>
    </source>
</evidence>
<dbReference type="InterPro" id="IPR017441">
    <property type="entry name" value="Protein_kinase_ATP_BS"/>
</dbReference>
<dbReference type="GO" id="GO:0005524">
    <property type="term" value="F:ATP binding"/>
    <property type="evidence" value="ECO:0007669"/>
    <property type="project" value="UniProtKB-UniRule"/>
</dbReference>
<gene>
    <name evidence="15" type="ORF">MSPICULIGERA_LOCUS11299</name>
</gene>
<keyword evidence="2" id="KW-0217">Developmental protein</keyword>
<evidence type="ECO:0000256" key="9">
    <source>
        <dbReference type="ARBA" id="ARBA00022843"/>
    </source>
</evidence>
<keyword evidence="16" id="KW-1185">Reference proteome</keyword>
<feature type="region of interest" description="Disordered" evidence="13">
    <location>
        <begin position="1"/>
        <end position="25"/>
    </location>
</feature>
<evidence type="ECO:0000256" key="13">
    <source>
        <dbReference type="SAM" id="MobiDB-lite"/>
    </source>
</evidence>
<dbReference type="Proteomes" id="UP001177023">
    <property type="component" value="Unassembled WGS sequence"/>
</dbReference>
<keyword evidence="12" id="KW-0418">Kinase</keyword>
<dbReference type="InterPro" id="IPR000719">
    <property type="entry name" value="Prot_kinase_dom"/>
</dbReference>
<dbReference type="InterPro" id="IPR011009">
    <property type="entry name" value="Kinase-like_dom_sf"/>
</dbReference>
<keyword evidence="10" id="KW-0744">Spermatogenesis</keyword>
<dbReference type="PROSITE" id="PS00108">
    <property type="entry name" value="PROTEIN_KINASE_ST"/>
    <property type="match status" value="1"/>
</dbReference>
<feature type="compositionally biased region" description="Polar residues" evidence="13">
    <location>
        <begin position="274"/>
        <end position="297"/>
    </location>
</feature>
<comment type="caution">
    <text evidence="15">The sequence shown here is derived from an EMBL/GenBank/DDBJ whole genome shotgun (WGS) entry which is preliminary data.</text>
</comment>
<dbReference type="GO" id="GO:0000287">
    <property type="term" value="F:magnesium ion binding"/>
    <property type="evidence" value="ECO:0007669"/>
    <property type="project" value="UniProtKB-ARBA"/>
</dbReference>
<evidence type="ECO:0000256" key="2">
    <source>
        <dbReference type="ARBA" id="ARBA00022473"/>
    </source>
</evidence>
<keyword evidence="12" id="KW-0808">Transferase</keyword>
<dbReference type="GO" id="GO:0050321">
    <property type="term" value="F:tau-protein kinase activity"/>
    <property type="evidence" value="ECO:0007669"/>
    <property type="project" value="TreeGrafter"/>
</dbReference>
<dbReference type="FunFam" id="1.10.510.10:FF:000571">
    <property type="entry name" value="Maternal embryonic leucine zipper kinase"/>
    <property type="match status" value="1"/>
</dbReference>
<dbReference type="PANTHER" id="PTHR24346:SF102">
    <property type="entry name" value="TESTIS-SPECIFIC SERINE_THREONINE-PROTEIN KINASE 1"/>
    <property type="match status" value="1"/>
</dbReference>
<dbReference type="SMART" id="SM00220">
    <property type="entry name" value="S_TKc"/>
    <property type="match status" value="1"/>
</dbReference>
<dbReference type="GO" id="GO:0005737">
    <property type="term" value="C:cytoplasm"/>
    <property type="evidence" value="ECO:0007669"/>
    <property type="project" value="TreeGrafter"/>
</dbReference>
<evidence type="ECO:0000256" key="5">
    <source>
        <dbReference type="ARBA" id="ARBA00022741"/>
    </source>
</evidence>
<evidence type="ECO:0000256" key="10">
    <source>
        <dbReference type="ARBA" id="ARBA00022871"/>
    </source>
</evidence>
<dbReference type="Pfam" id="PF00069">
    <property type="entry name" value="Pkinase"/>
    <property type="match status" value="1"/>
</dbReference>
<evidence type="ECO:0000256" key="3">
    <source>
        <dbReference type="ARBA" id="ARBA00022553"/>
    </source>
</evidence>
<dbReference type="AlphaFoldDB" id="A0AA36CPK1"/>
<dbReference type="PROSITE" id="PS50011">
    <property type="entry name" value="PROTEIN_KINASE_DOM"/>
    <property type="match status" value="1"/>
</dbReference>
<feature type="region of interest" description="Disordered" evidence="13">
    <location>
        <begin position="250"/>
        <end position="311"/>
    </location>
</feature>
<feature type="non-terminal residue" evidence="15">
    <location>
        <position position="311"/>
    </location>
</feature>
<reference evidence="15" key="1">
    <citation type="submission" date="2023-06" db="EMBL/GenBank/DDBJ databases">
        <authorList>
            <person name="Delattre M."/>
        </authorList>
    </citation>
    <scope>NUCLEOTIDE SEQUENCE</scope>
    <source>
        <strain evidence="15">AF72</strain>
    </source>
</reference>
<keyword evidence="6" id="KW-0221">Differentiation</keyword>
<evidence type="ECO:0000256" key="11">
    <source>
        <dbReference type="PROSITE-ProRule" id="PRU10141"/>
    </source>
</evidence>
<accession>A0AA36CPK1</accession>
<keyword evidence="9" id="KW-0832">Ubl conjugation</keyword>
<keyword evidence="8" id="KW-0460">Magnesium</keyword>
<dbReference type="GO" id="GO:0000226">
    <property type="term" value="P:microtubule cytoskeleton organization"/>
    <property type="evidence" value="ECO:0007669"/>
    <property type="project" value="TreeGrafter"/>
</dbReference>
<comment type="cofactor">
    <cofactor evidence="1">
        <name>Mg(2+)</name>
        <dbReference type="ChEBI" id="CHEBI:18420"/>
    </cofactor>
</comment>
<evidence type="ECO:0000256" key="8">
    <source>
        <dbReference type="ARBA" id="ARBA00022842"/>
    </source>
</evidence>
<dbReference type="SUPFAM" id="SSF56112">
    <property type="entry name" value="Protein kinase-like (PK-like)"/>
    <property type="match status" value="1"/>
</dbReference>
<evidence type="ECO:0000259" key="14">
    <source>
        <dbReference type="PROSITE" id="PS50011"/>
    </source>
</evidence>
<keyword evidence="7 11" id="KW-0067">ATP-binding</keyword>
<evidence type="ECO:0000256" key="1">
    <source>
        <dbReference type="ARBA" id="ARBA00001946"/>
    </source>
</evidence>
<sequence>MLQNRSIDGERQVPQMPPLGAPRPPIDPNAVIKTLFAAKGISLDHSRKLGSGRYSKVITAQAFNGFELAIKMINKLKVTKDFLKRFLPRELANWKMLVHPNIIRLFRHYEALDHVFLVMEFGSGGDMLSHVQKNGAVPEPQAAFWLYQVCSAIVYMHSVDVAHRDLKLENIVIFGQDVKVADLGFSRKVEGEFSETFCGSKAYSAPEILLGNPYNPFKADVWSIGVVGFVMTTDTMPFREDLDNQKIVKNQKERRHHDAVDQCGKGYGKPLLPSRSQPPTNNNTPSGNAFNRPTINDRQAHPTYYAGVREQ</sequence>
<name>A0AA36CPK1_9BILA</name>
<keyword evidence="5 11" id="KW-0547">Nucleotide-binding</keyword>
<evidence type="ECO:0000313" key="15">
    <source>
        <dbReference type="EMBL" id="CAJ0572926.1"/>
    </source>
</evidence>
<dbReference type="EMBL" id="CATQJA010002609">
    <property type="protein sequence ID" value="CAJ0572926.1"/>
    <property type="molecule type" value="Genomic_DNA"/>
</dbReference>
<feature type="compositionally biased region" description="Pro residues" evidence="13">
    <location>
        <begin position="15"/>
        <end position="25"/>
    </location>
</feature>
<comment type="similarity">
    <text evidence="12">Belongs to the protein kinase superfamily.</text>
</comment>
<dbReference type="GO" id="GO:0007283">
    <property type="term" value="P:spermatogenesis"/>
    <property type="evidence" value="ECO:0007669"/>
    <property type="project" value="UniProtKB-KW"/>
</dbReference>
<proteinExistence type="inferred from homology"/>
<organism evidence="15 16">
    <name type="scientific">Mesorhabditis spiculigera</name>
    <dbReference type="NCBI Taxonomy" id="96644"/>
    <lineage>
        <taxon>Eukaryota</taxon>
        <taxon>Metazoa</taxon>
        <taxon>Ecdysozoa</taxon>
        <taxon>Nematoda</taxon>
        <taxon>Chromadorea</taxon>
        <taxon>Rhabditida</taxon>
        <taxon>Rhabditina</taxon>
        <taxon>Rhabditomorpha</taxon>
        <taxon>Rhabditoidea</taxon>
        <taxon>Rhabditidae</taxon>
        <taxon>Mesorhabditinae</taxon>
        <taxon>Mesorhabditis</taxon>
    </lineage>
</organism>
<dbReference type="GO" id="GO:0030154">
    <property type="term" value="P:cell differentiation"/>
    <property type="evidence" value="ECO:0007669"/>
    <property type="project" value="UniProtKB-KW"/>
</dbReference>